<accession>A0A9D5M4Y2</accession>
<evidence type="ECO:0000313" key="1">
    <source>
        <dbReference type="EMBL" id="MBE5040784.1"/>
    </source>
</evidence>
<organism evidence="1 2">
    <name type="scientific">Ructibacterium gallinarum</name>
    <dbReference type="NCBI Taxonomy" id="2779355"/>
    <lineage>
        <taxon>Bacteria</taxon>
        <taxon>Bacillati</taxon>
        <taxon>Bacillota</taxon>
        <taxon>Clostridia</taxon>
        <taxon>Eubacteriales</taxon>
        <taxon>Oscillospiraceae</taxon>
        <taxon>Ructibacterium</taxon>
    </lineage>
</organism>
<protein>
    <submittedName>
        <fullName evidence="1">Uncharacterized protein</fullName>
    </submittedName>
</protein>
<evidence type="ECO:0000313" key="2">
    <source>
        <dbReference type="Proteomes" id="UP000806542"/>
    </source>
</evidence>
<gene>
    <name evidence="1" type="ORF">INF28_09970</name>
</gene>
<sequence length="164" mass="19483">MRFYKVKNMRDDVESVFRHEKGFGSKKSAKRHLCETGLFGENLPDEEIEIAEIEEESYTEFLLEKIAVLFAEQLDELKRHFTELSFEDMSVDEIARECYRFDIMSNLKFVLEDAAASYFEYKALEQWLAHPDKLVERLCDRVFNRDCSDENFALYDMINMGWEA</sequence>
<dbReference type="RefSeq" id="WP_226393338.1">
    <property type="nucleotide sequence ID" value="NZ_JADCKB010000022.1"/>
</dbReference>
<name>A0A9D5M4Y2_9FIRM</name>
<reference evidence="1" key="1">
    <citation type="submission" date="2020-10" db="EMBL/GenBank/DDBJ databases">
        <title>ChiBAC.</title>
        <authorList>
            <person name="Zenner C."/>
            <person name="Hitch T.C.A."/>
            <person name="Clavel T."/>
        </authorList>
    </citation>
    <scope>NUCLEOTIDE SEQUENCE</scope>
    <source>
        <strain evidence="1">DSM 107454</strain>
    </source>
</reference>
<dbReference type="Proteomes" id="UP000806542">
    <property type="component" value="Unassembled WGS sequence"/>
</dbReference>
<dbReference type="AlphaFoldDB" id="A0A9D5M4Y2"/>
<keyword evidence="2" id="KW-1185">Reference proteome</keyword>
<comment type="caution">
    <text evidence="1">The sequence shown here is derived from an EMBL/GenBank/DDBJ whole genome shotgun (WGS) entry which is preliminary data.</text>
</comment>
<dbReference type="EMBL" id="JADCKB010000022">
    <property type="protein sequence ID" value="MBE5040784.1"/>
    <property type="molecule type" value="Genomic_DNA"/>
</dbReference>
<proteinExistence type="predicted"/>